<dbReference type="InterPro" id="IPR001242">
    <property type="entry name" value="Condensation_dom"/>
</dbReference>
<dbReference type="SUPFAM" id="SSF52777">
    <property type="entry name" value="CoA-dependent acyltransferases"/>
    <property type="match status" value="2"/>
</dbReference>
<dbReference type="InterPro" id="IPR045851">
    <property type="entry name" value="AMP-bd_C_sf"/>
</dbReference>
<dbReference type="Pfam" id="PF00501">
    <property type="entry name" value="AMP-binding"/>
    <property type="match status" value="1"/>
</dbReference>
<proteinExistence type="predicted"/>
<keyword evidence="6" id="KW-1185">Reference proteome</keyword>
<name>A0A1L9Q3C8_ASPVE</name>
<dbReference type="Pfam" id="PF00668">
    <property type="entry name" value="Condensation"/>
    <property type="match status" value="1"/>
</dbReference>
<dbReference type="Gene3D" id="3.40.50.12780">
    <property type="entry name" value="N-terminal domain of ligase-like"/>
    <property type="match status" value="1"/>
</dbReference>
<dbReference type="Gene3D" id="3.30.559.30">
    <property type="entry name" value="Nonribosomal peptide synthetase, condensation domain"/>
    <property type="match status" value="2"/>
</dbReference>
<dbReference type="PROSITE" id="PS50075">
    <property type="entry name" value="CARRIER"/>
    <property type="match status" value="1"/>
</dbReference>
<dbReference type="PANTHER" id="PTHR45527:SF12">
    <property type="entry name" value="NONRIBOSOMAL PEPTIDE SYNTHETASE IVOA"/>
    <property type="match status" value="1"/>
</dbReference>
<organism evidence="5 6">
    <name type="scientific">Aspergillus versicolor CBS 583.65</name>
    <dbReference type="NCBI Taxonomy" id="1036611"/>
    <lineage>
        <taxon>Eukaryota</taxon>
        <taxon>Fungi</taxon>
        <taxon>Dikarya</taxon>
        <taxon>Ascomycota</taxon>
        <taxon>Pezizomycotina</taxon>
        <taxon>Eurotiomycetes</taxon>
        <taxon>Eurotiomycetidae</taxon>
        <taxon>Eurotiales</taxon>
        <taxon>Aspergillaceae</taxon>
        <taxon>Aspergillus</taxon>
        <taxon>Aspergillus subgen. Nidulantes</taxon>
    </lineage>
</organism>
<dbReference type="RefSeq" id="XP_040674020.1">
    <property type="nucleotide sequence ID" value="XM_040809409.1"/>
</dbReference>
<dbReference type="CDD" id="cd19542">
    <property type="entry name" value="CT_NRPS-like"/>
    <property type="match status" value="1"/>
</dbReference>
<dbReference type="SUPFAM" id="SSF47336">
    <property type="entry name" value="ACP-like"/>
    <property type="match status" value="1"/>
</dbReference>
<dbReference type="GO" id="GO:0031177">
    <property type="term" value="F:phosphopantetheine binding"/>
    <property type="evidence" value="ECO:0007669"/>
    <property type="project" value="TreeGrafter"/>
</dbReference>
<dbReference type="GO" id="GO:0043041">
    <property type="term" value="P:amino acid activation for nonribosomal peptide biosynthetic process"/>
    <property type="evidence" value="ECO:0007669"/>
    <property type="project" value="TreeGrafter"/>
</dbReference>
<dbReference type="InterPro" id="IPR042099">
    <property type="entry name" value="ANL_N_sf"/>
</dbReference>
<protein>
    <recommendedName>
        <fullName evidence="4">Carrier domain-containing protein</fullName>
    </recommendedName>
</protein>
<dbReference type="GO" id="GO:0016874">
    <property type="term" value="F:ligase activity"/>
    <property type="evidence" value="ECO:0007669"/>
    <property type="project" value="UniProtKB-KW"/>
</dbReference>
<evidence type="ECO:0000313" key="5">
    <source>
        <dbReference type="EMBL" id="OJJ08258.1"/>
    </source>
</evidence>
<dbReference type="Gene3D" id="3.30.559.10">
    <property type="entry name" value="Chloramphenicol acetyltransferase-like domain"/>
    <property type="match status" value="1"/>
</dbReference>
<keyword evidence="1" id="KW-0596">Phosphopantetheine</keyword>
<dbReference type="PANTHER" id="PTHR45527">
    <property type="entry name" value="NONRIBOSOMAL PEPTIDE SYNTHETASE"/>
    <property type="match status" value="1"/>
</dbReference>
<dbReference type="InterPro" id="IPR023213">
    <property type="entry name" value="CAT-like_dom_sf"/>
</dbReference>
<dbReference type="Proteomes" id="UP000184073">
    <property type="component" value="Unassembled WGS sequence"/>
</dbReference>
<dbReference type="InterPro" id="IPR006162">
    <property type="entry name" value="Ppantetheine_attach_site"/>
</dbReference>
<reference evidence="6" key="1">
    <citation type="journal article" date="2017" name="Genome Biol.">
        <title>Comparative genomics reveals high biological diversity and specific adaptations in the industrially and medically important fungal genus Aspergillus.</title>
        <authorList>
            <person name="de Vries R.P."/>
            <person name="Riley R."/>
            <person name="Wiebenga A."/>
            <person name="Aguilar-Osorio G."/>
            <person name="Amillis S."/>
            <person name="Uchima C.A."/>
            <person name="Anderluh G."/>
            <person name="Asadollahi M."/>
            <person name="Askin M."/>
            <person name="Barry K."/>
            <person name="Battaglia E."/>
            <person name="Bayram O."/>
            <person name="Benocci T."/>
            <person name="Braus-Stromeyer S.A."/>
            <person name="Caldana C."/>
            <person name="Canovas D."/>
            <person name="Cerqueira G.C."/>
            <person name="Chen F."/>
            <person name="Chen W."/>
            <person name="Choi C."/>
            <person name="Clum A."/>
            <person name="Dos Santos R.A."/>
            <person name="Damasio A.R."/>
            <person name="Diallinas G."/>
            <person name="Emri T."/>
            <person name="Fekete E."/>
            <person name="Flipphi M."/>
            <person name="Freyberg S."/>
            <person name="Gallo A."/>
            <person name="Gournas C."/>
            <person name="Habgood R."/>
            <person name="Hainaut M."/>
            <person name="Harispe M.L."/>
            <person name="Henrissat B."/>
            <person name="Hilden K.S."/>
            <person name="Hope R."/>
            <person name="Hossain A."/>
            <person name="Karabika E."/>
            <person name="Karaffa L."/>
            <person name="Karanyi Z."/>
            <person name="Krasevec N."/>
            <person name="Kuo A."/>
            <person name="Kusch H."/>
            <person name="LaButti K."/>
            <person name="Lagendijk E.L."/>
            <person name="Lapidus A."/>
            <person name="Levasseur A."/>
            <person name="Lindquist E."/>
            <person name="Lipzen A."/>
            <person name="Logrieco A.F."/>
            <person name="MacCabe A."/>
            <person name="Maekelae M.R."/>
            <person name="Malavazi I."/>
            <person name="Melin P."/>
            <person name="Meyer V."/>
            <person name="Mielnichuk N."/>
            <person name="Miskei M."/>
            <person name="Molnar A.P."/>
            <person name="Mule G."/>
            <person name="Ngan C.Y."/>
            <person name="Orejas M."/>
            <person name="Orosz E."/>
            <person name="Ouedraogo J.P."/>
            <person name="Overkamp K.M."/>
            <person name="Park H.-S."/>
            <person name="Perrone G."/>
            <person name="Piumi F."/>
            <person name="Punt P.J."/>
            <person name="Ram A.F."/>
            <person name="Ramon A."/>
            <person name="Rauscher S."/>
            <person name="Record E."/>
            <person name="Riano-Pachon D.M."/>
            <person name="Robert V."/>
            <person name="Roehrig J."/>
            <person name="Ruller R."/>
            <person name="Salamov A."/>
            <person name="Salih N.S."/>
            <person name="Samson R.A."/>
            <person name="Sandor E."/>
            <person name="Sanguinetti M."/>
            <person name="Schuetze T."/>
            <person name="Sepcic K."/>
            <person name="Shelest E."/>
            <person name="Sherlock G."/>
            <person name="Sophianopoulou V."/>
            <person name="Squina F.M."/>
            <person name="Sun H."/>
            <person name="Susca A."/>
            <person name="Todd R.B."/>
            <person name="Tsang A."/>
            <person name="Unkles S.E."/>
            <person name="van de Wiele N."/>
            <person name="van Rossen-Uffink D."/>
            <person name="Oliveira J.V."/>
            <person name="Vesth T.C."/>
            <person name="Visser J."/>
            <person name="Yu J.-H."/>
            <person name="Zhou M."/>
            <person name="Andersen M.R."/>
            <person name="Archer D.B."/>
            <person name="Baker S.E."/>
            <person name="Benoit I."/>
            <person name="Brakhage A.A."/>
            <person name="Braus G.H."/>
            <person name="Fischer R."/>
            <person name="Frisvad J.C."/>
            <person name="Goldman G.H."/>
            <person name="Houbraken J."/>
            <person name="Oakley B."/>
            <person name="Pocsi I."/>
            <person name="Scazzocchio C."/>
            <person name="Seiboth B."/>
            <person name="vanKuyk P.A."/>
            <person name="Wortman J."/>
            <person name="Dyer P.S."/>
            <person name="Grigoriev I.V."/>
        </authorList>
    </citation>
    <scope>NUCLEOTIDE SEQUENCE [LARGE SCALE GENOMIC DNA]</scope>
    <source>
        <strain evidence="6">CBS 583.65</strain>
    </source>
</reference>
<feature type="domain" description="Carrier" evidence="4">
    <location>
        <begin position="771"/>
        <end position="847"/>
    </location>
</feature>
<evidence type="ECO:0000313" key="6">
    <source>
        <dbReference type="Proteomes" id="UP000184073"/>
    </source>
</evidence>
<dbReference type="InterPro" id="IPR009081">
    <property type="entry name" value="PP-bd_ACP"/>
</dbReference>
<dbReference type="InterPro" id="IPR036736">
    <property type="entry name" value="ACP-like_sf"/>
</dbReference>
<dbReference type="InterPro" id="IPR000873">
    <property type="entry name" value="AMP-dep_synth/lig_dom"/>
</dbReference>
<accession>A0A1L9Q3C8</accession>
<sequence length="1308" mass="143200">MTVIDLLEPCVFPSLNSTAAGPEIWGSLETPTPFTLRILEHCREVGSEPSIFLSAIWSVLLSVYVDTKVAKIWWSGGPGKHHTESAGKQCMGSGLRSISLADKRTFKDLLQRQFWSKQPASDNDDVSNTGILILEASDHTLNWGREVDQLKNCEVLLKLQACSGQSSLSLSYRTSILSDFHAASLLDTVQQIASAAIENPEQPLAELRFIGQQDLTKITTWNAHEIREADCPMHEIIHRRAVDHPQAMAVEAWDGRLTYAELDQMTSHLAAHLMKAGVGPGTFVPLCFEKSFWAVLAALAVNKSGAAFVPLDPEIPTERAEAIIKQTGARFILASDLQAASRRKTGYVVLVPSELMSRPGIDGALLPDIANQLNLPAYCLFTSGSTGTPKGCVVSHASFASVVYHGPQLQIRPATRVLQFASFSFGISLIEVYCTLSCGGTTCIPSDTQRLNSLAQAITSMNVEWAIMTPTALDSLSPSEVPTLGTVIVGGEPIQAVQANLWAPEVLLFQAYGLTEWAGILSVSNPIRPCNPAPNVGFPVNGKAWLVDPNDRTRLQPVGAVAELMIEGPTLAQGYLNNPKSTAASFVLPPYGMQAIGEVSTSHNRRLYATGDLVRYNIDGSIRHMGRKDGQIKIRGQRIEVTEVEFALRRVLPRAKQAMVARVRTASNGLLSLAAFILEGQGDEAPNITAGSSVLADPSSDFLQRIRAAKEKLVDILPSYMIPAIFLPLRHSPRTATGKTDRRRLQKEGDSLSVDQWKQYTTEHTGNNEDRPLSRTEQRISRIWSKLFRLDAGQIKASDDFLALGGDSSGAMRLVAMARGEGLILTIADVLSSPRLEDLAQKATISSDHSIPNGISDSANSHHATGQSLVEDSVRRVCISNVCKQGTALAEPVADVLPATATQQFWAKYSGLDCFTFMLEGEVDLDAMQNACDAVVERHSILRTVLTRTKYGMFQVVLEKADIRLRHITTNDAILDVCNSICGDSVVGHACQLDQLPTQFILVSGSRTRHALIFRLSQTQINAFSLPILFTDFASAYDGRSLPPGRHFADYTRHILQQDQTSGYEFWRKYLQGATLTPFGPFTASDSGTAAKKLSITLKLPYVPEGPAGVTRATLIKACWALVQAQVSKQTDIVFGQAVGGRNILPPELQNIVGACQNYIPIRVHLQATWTLDEYLHHVQEQSFKTVNYDAMEISKIIQNSTSWDPGAFFPCYHSHINKTTRRELPFQRILNTSHRRFAKHATPPTTVIVSGQDSNHTDLGVITSSHTMNEEQASSLLERLADMLQTFQKCPEMRLAGLLATKSDGWI</sequence>
<dbReference type="Gene3D" id="1.10.1200.10">
    <property type="entry name" value="ACP-like"/>
    <property type="match status" value="1"/>
</dbReference>
<dbReference type="EMBL" id="KV878139">
    <property type="protein sequence ID" value="OJJ08258.1"/>
    <property type="molecule type" value="Genomic_DNA"/>
</dbReference>
<dbReference type="GO" id="GO:0005737">
    <property type="term" value="C:cytoplasm"/>
    <property type="evidence" value="ECO:0007669"/>
    <property type="project" value="TreeGrafter"/>
</dbReference>
<dbReference type="Gene3D" id="3.30.300.30">
    <property type="match status" value="1"/>
</dbReference>
<dbReference type="Pfam" id="PF00550">
    <property type="entry name" value="PP-binding"/>
    <property type="match status" value="1"/>
</dbReference>
<dbReference type="CDD" id="cd05918">
    <property type="entry name" value="A_NRPS_SidN3_like"/>
    <property type="match status" value="1"/>
</dbReference>
<dbReference type="PROSITE" id="PS00012">
    <property type="entry name" value="PHOSPHOPANTETHEINE"/>
    <property type="match status" value="1"/>
</dbReference>
<dbReference type="SUPFAM" id="SSF56801">
    <property type="entry name" value="Acetyl-CoA synthetase-like"/>
    <property type="match status" value="1"/>
</dbReference>
<dbReference type="InterPro" id="IPR010071">
    <property type="entry name" value="AA_adenyl_dom"/>
</dbReference>
<keyword evidence="2" id="KW-0597">Phosphoprotein</keyword>
<dbReference type="GO" id="GO:0044550">
    <property type="term" value="P:secondary metabolite biosynthetic process"/>
    <property type="evidence" value="ECO:0007669"/>
    <property type="project" value="TreeGrafter"/>
</dbReference>
<dbReference type="GeneID" id="63724920"/>
<evidence type="ECO:0000259" key="4">
    <source>
        <dbReference type="PROSITE" id="PS50075"/>
    </source>
</evidence>
<dbReference type="NCBIfam" id="TIGR01733">
    <property type="entry name" value="AA-adenyl-dom"/>
    <property type="match status" value="1"/>
</dbReference>
<evidence type="ECO:0000256" key="1">
    <source>
        <dbReference type="ARBA" id="ARBA00022450"/>
    </source>
</evidence>
<dbReference type="OrthoDB" id="416786at2759"/>
<dbReference type="STRING" id="1036611.A0A1L9Q3C8"/>
<dbReference type="VEuPathDB" id="FungiDB:ASPVEDRAFT_203682"/>
<gene>
    <name evidence="5" type="ORF">ASPVEDRAFT_203682</name>
</gene>
<evidence type="ECO:0000256" key="3">
    <source>
        <dbReference type="ARBA" id="ARBA00022598"/>
    </source>
</evidence>
<evidence type="ECO:0000256" key="2">
    <source>
        <dbReference type="ARBA" id="ARBA00022553"/>
    </source>
</evidence>
<keyword evidence="3" id="KW-0436">Ligase</keyword>